<proteinExistence type="predicted"/>
<protein>
    <recommendedName>
        <fullName evidence="1">Nucleotidyltransferase-like domain-containing protein</fullName>
    </recommendedName>
</protein>
<gene>
    <name evidence="2" type="ORF">EKK97_12620</name>
</gene>
<evidence type="ECO:0000313" key="3">
    <source>
        <dbReference type="Proteomes" id="UP000464013"/>
    </source>
</evidence>
<name>A0A6I6SRX6_9GAMM</name>
<keyword evidence="3" id="KW-1185">Reference proteome</keyword>
<dbReference type="InterPro" id="IPR058575">
    <property type="entry name" value="NTP_transf_8_dom"/>
</dbReference>
<accession>A0A6I6SRX6</accession>
<sequence length="336" mass="38345">MSYQRLQAEQTRVAVNATQLFEALEQHRAQARQVKGSMHWKRIHGREYLYRAYTGGKNHSLGPRSAETEAIIKAFDARKAEYQAREQSLKEQLQVHSAYIRANRLNRFPIAGARAIRALQRKQIPFRVIGTNALYAYEARAGVLIEPEHLATADIDVLMDARQGLRIVTALEGETLLSVLQSSDRTFEPLTESPFEFRAANAKGYMIDLITQAADPMAMSDFEHHLEAGDLKPVGIDSLKWAIASPRFEAIVFDERGMPLRLSTVDPRAFVLHKWHVSQQPDREPMKRHRDEAQARLIATLLRDELRELSTTQAVERAFPHLVRQRANSQIDEFDV</sequence>
<dbReference type="OrthoDB" id="6142474at2"/>
<dbReference type="KEGG" id="htx:EKK97_12620"/>
<dbReference type="RefSeq" id="WP_159552333.1">
    <property type="nucleotide sequence ID" value="NZ_CP035042.1"/>
</dbReference>
<dbReference type="Pfam" id="PF12281">
    <property type="entry name" value="NTP_transf_8"/>
    <property type="match status" value="1"/>
</dbReference>
<feature type="domain" description="Nucleotidyltransferase-like" evidence="1">
    <location>
        <begin position="114"/>
        <end position="318"/>
    </location>
</feature>
<dbReference type="Proteomes" id="UP000464013">
    <property type="component" value="Chromosome"/>
</dbReference>
<organism evidence="2 3">
    <name type="scientific">Billgrantia tianxiuensis</name>
    <dbReference type="NCBI Taxonomy" id="2497861"/>
    <lineage>
        <taxon>Bacteria</taxon>
        <taxon>Pseudomonadati</taxon>
        <taxon>Pseudomonadota</taxon>
        <taxon>Gammaproteobacteria</taxon>
        <taxon>Oceanospirillales</taxon>
        <taxon>Halomonadaceae</taxon>
        <taxon>Billgrantia</taxon>
    </lineage>
</organism>
<evidence type="ECO:0000259" key="1">
    <source>
        <dbReference type="Pfam" id="PF12281"/>
    </source>
</evidence>
<dbReference type="EMBL" id="CP035042">
    <property type="protein sequence ID" value="QHC50265.1"/>
    <property type="molecule type" value="Genomic_DNA"/>
</dbReference>
<reference evidence="2 3" key="1">
    <citation type="submission" date="2019-01" db="EMBL/GenBank/DDBJ databases">
        <title>Complete genome of a denitifying bacterium Halomons sp. BC-M4-5.</title>
        <authorList>
            <person name="Wang L."/>
            <person name="Shao Z."/>
        </authorList>
    </citation>
    <scope>NUCLEOTIDE SEQUENCE [LARGE SCALE GENOMIC DNA]</scope>
    <source>
        <strain evidence="2 3">BC-M4-5</strain>
    </source>
</reference>
<dbReference type="AlphaFoldDB" id="A0A6I6SRX6"/>
<evidence type="ECO:0000313" key="2">
    <source>
        <dbReference type="EMBL" id="QHC50265.1"/>
    </source>
</evidence>